<organism evidence="1 2">
    <name type="scientific">Pandoraea terrae</name>
    <dbReference type="NCBI Taxonomy" id="1537710"/>
    <lineage>
        <taxon>Bacteria</taxon>
        <taxon>Pseudomonadati</taxon>
        <taxon>Pseudomonadota</taxon>
        <taxon>Betaproteobacteria</taxon>
        <taxon>Burkholderiales</taxon>
        <taxon>Burkholderiaceae</taxon>
        <taxon>Pandoraea</taxon>
    </lineage>
</organism>
<evidence type="ECO:0000313" key="1">
    <source>
        <dbReference type="EMBL" id="VVE14703.1"/>
    </source>
</evidence>
<proteinExistence type="predicted"/>
<reference evidence="1 2" key="1">
    <citation type="submission" date="2019-08" db="EMBL/GenBank/DDBJ databases">
        <authorList>
            <person name="Peeters C."/>
        </authorList>
    </citation>
    <scope>NUCLEOTIDE SEQUENCE [LARGE SCALE GENOMIC DNA]</scope>
    <source>
        <strain evidence="1 2">LMG 30175</strain>
    </source>
</reference>
<protein>
    <submittedName>
        <fullName evidence="1">Uncharacterized protein</fullName>
    </submittedName>
</protein>
<dbReference type="AlphaFoldDB" id="A0A5E4VRW1"/>
<dbReference type="EMBL" id="CABPRZ010000010">
    <property type="protein sequence ID" value="VVE14703.1"/>
    <property type="molecule type" value="Genomic_DNA"/>
</dbReference>
<name>A0A5E4VRW1_9BURK</name>
<sequence>MLPLKSLLRLLVLLLTPPLRPLVLLLKQPRLFKLLPASKRFLPILAEKKSRLQAGFFHGRVNHVPWFVLERLPAETVRLCGHQNFRRRRPQYCRQRGRRQRR</sequence>
<evidence type="ECO:0000313" key="2">
    <source>
        <dbReference type="Proteomes" id="UP000414233"/>
    </source>
</evidence>
<dbReference type="Proteomes" id="UP000414233">
    <property type="component" value="Unassembled WGS sequence"/>
</dbReference>
<gene>
    <name evidence="1" type="ORF">PTE30175_02737</name>
</gene>
<keyword evidence="2" id="KW-1185">Reference proteome</keyword>
<accession>A0A5E4VRW1</accession>